<dbReference type="HOGENOM" id="CLU_081196_0_0_6"/>
<reference evidence="3 4" key="1">
    <citation type="submission" date="2013-06" db="EMBL/GenBank/DDBJ databases">
        <title>The Genome Sequence of Acinetobacter rudis CIP 110305.</title>
        <authorList>
            <consortium name="The Broad Institute Genome Sequencing Platform"/>
            <consortium name="The Broad Institute Genome Sequencing Center for Infectious Disease"/>
            <person name="Cerqueira G."/>
            <person name="Feldgarden M."/>
            <person name="Courvalin P."/>
            <person name="Perichon B."/>
            <person name="Grillot-Courvalin C."/>
            <person name="Clermont D."/>
            <person name="Rocha E."/>
            <person name="Yoon E.-J."/>
            <person name="Nemec A."/>
            <person name="Young S.K."/>
            <person name="Zeng Q."/>
            <person name="Gargeya S."/>
            <person name="Fitzgerald M."/>
            <person name="Abouelleil A."/>
            <person name="Alvarado L."/>
            <person name="Berlin A.M."/>
            <person name="Chapman S.B."/>
            <person name="Dewar J."/>
            <person name="Goldberg J."/>
            <person name="Griggs A."/>
            <person name="Gujja S."/>
            <person name="Hansen M."/>
            <person name="Howarth C."/>
            <person name="Imamovic A."/>
            <person name="Larimer J."/>
            <person name="McCowan C."/>
            <person name="Murphy C."/>
            <person name="Pearson M."/>
            <person name="Priest M."/>
            <person name="Roberts A."/>
            <person name="Saif S."/>
            <person name="Shea T."/>
            <person name="Sykes S."/>
            <person name="Wortman J."/>
            <person name="Nusbaum C."/>
            <person name="Birren B."/>
        </authorList>
    </citation>
    <scope>NUCLEOTIDE SEQUENCE [LARGE SCALE GENOMIC DNA]</scope>
    <source>
        <strain evidence="3 4">CIP 110305</strain>
    </source>
</reference>
<comment type="caution">
    <text evidence="3">The sequence shown here is derived from an EMBL/GenBank/DDBJ whole genome shotgun (WGS) entry which is preliminary data.</text>
</comment>
<dbReference type="Gene3D" id="3.30.565.40">
    <property type="entry name" value="Fervidobacterium nodosum Rt17-B1 like"/>
    <property type="match status" value="1"/>
</dbReference>
<proteinExistence type="predicted"/>
<dbReference type="Proteomes" id="UP000014568">
    <property type="component" value="Unassembled WGS sequence"/>
</dbReference>
<feature type="signal peptide" evidence="1">
    <location>
        <begin position="1"/>
        <end position="21"/>
    </location>
</feature>
<accession>S3NU13</accession>
<dbReference type="RefSeq" id="WP_016657537.1">
    <property type="nucleotide sequence ID" value="NZ_KE340355.1"/>
</dbReference>
<dbReference type="PROSITE" id="PS51257">
    <property type="entry name" value="PROKAR_LIPOPROTEIN"/>
    <property type="match status" value="1"/>
</dbReference>
<feature type="domain" description="DUF3298" evidence="2">
    <location>
        <begin position="217"/>
        <end position="295"/>
    </location>
</feature>
<dbReference type="InterPro" id="IPR021729">
    <property type="entry name" value="DUF3298"/>
</dbReference>
<keyword evidence="1" id="KW-0732">Signal</keyword>
<evidence type="ECO:0000313" key="4">
    <source>
        <dbReference type="Proteomes" id="UP000014568"/>
    </source>
</evidence>
<name>S3NU13_9GAMM</name>
<gene>
    <name evidence="3" type="ORF">F945_03168</name>
</gene>
<keyword evidence="4" id="KW-1185">Reference proteome</keyword>
<evidence type="ECO:0000256" key="1">
    <source>
        <dbReference type="SAM" id="SignalP"/>
    </source>
</evidence>
<dbReference type="STRING" id="632955.GCA_000829675_00596"/>
<organism evidence="3 4">
    <name type="scientific">Acinetobacter rudis CIP 110305</name>
    <dbReference type="NCBI Taxonomy" id="421052"/>
    <lineage>
        <taxon>Bacteria</taxon>
        <taxon>Pseudomonadati</taxon>
        <taxon>Pseudomonadota</taxon>
        <taxon>Gammaproteobacteria</taxon>
        <taxon>Moraxellales</taxon>
        <taxon>Moraxellaceae</taxon>
        <taxon>Acinetobacter</taxon>
    </lineage>
</organism>
<feature type="chain" id="PRO_5004523711" description="DUF3298 domain-containing protein" evidence="1">
    <location>
        <begin position="22"/>
        <end position="328"/>
    </location>
</feature>
<sequence length="328" mass="36058">MPNTKTTLALAVLCASLALSACQPKKTEKSVEETTTVASQPVEEVRPSLQGVTEKVQLDLPACKGKICPELSVERLQSNQPALDQLIDQAILAELSAMLSFVDQAKKPQLKSTGQSTNNKVDQQATSTVIITPTPLQLLTDQLLPFRNTFLAIDQDLKTKGVSHKISLNISPRILNTEAPIATVVLNSSSYMGGAHGTSAQHYFNFDLDREKPVKLSDLLEDNQRSALEKLVYQQFKTWVLDSELASNVVEYEQVWKFTLTDNFYLGKNGLILQYGEYEIGPYAVGLPRFEIPYDQLNGIVKTEYLPKVSNVEQAASGSAQVNTAAKP</sequence>
<dbReference type="PATRIC" id="fig|421052.3.peg.3099"/>
<dbReference type="AlphaFoldDB" id="S3NU13"/>
<protein>
    <recommendedName>
        <fullName evidence="2">DUF3298 domain-containing protein</fullName>
    </recommendedName>
</protein>
<dbReference type="Gene3D" id="3.90.640.20">
    <property type="entry name" value="Heat-shock cognate protein, ATPase"/>
    <property type="match status" value="1"/>
</dbReference>
<evidence type="ECO:0000259" key="2">
    <source>
        <dbReference type="Pfam" id="PF11738"/>
    </source>
</evidence>
<dbReference type="EMBL" id="ATGI01000038">
    <property type="protein sequence ID" value="EPF70151.1"/>
    <property type="molecule type" value="Genomic_DNA"/>
</dbReference>
<evidence type="ECO:0000313" key="3">
    <source>
        <dbReference type="EMBL" id="EPF70151.1"/>
    </source>
</evidence>
<dbReference type="Pfam" id="PF11738">
    <property type="entry name" value="DUF3298"/>
    <property type="match status" value="1"/>
</dbReference>
<dbReference type="InterPro" id="IPR037126">
    <property type="entry name" value="PdaC/RsiV-like_sf"/>
</dbReference>
<dbReference type="OrthoDB" id="8610451at2"/>
<dbReference type="eggNOG" id="ENOG5032SQ9">
    <property type="taxonomic scope" value="Bacteria"/>
</dbReference>